<dbReference type="RefSeq" id="WP_175168895.1">
    <property type="nucleotide sequence ID" value="NZ_CADIJQ010000001.1"/>
</dbReference>
<accession>A0A6S6Z8Y6</accession>
<keyword evidence="6" id="KW-1185">Reference proteome</keyword>
<proteinExistence type="predicted"/>
<dbReference type="EC" id="2.7.7.66" evidence="5"/>
<keyword evidence="2 5" id="KW-0548">Nucleotidyltransferase</keyword>
<keyword evidence="1 5" id="KW-0808">Transferase</keyword>
<name>A0A6S6Z8Y6_9BURK</name>
<evidence type="ECO:0000313" key="5">
    <source>
        <dbReference type="EMBL" id="CAB3666110.1"/>
    </source>
</evidence>
<dbReference type="InterPro" id="IPR048903">
    <property type="entry name" value="MdcG_N"/>
</dbReference>
<organism evidence="5 6">
    <name type="scientific">Achromobacter kerstersii</name>
    <dbReference type="NCBI Taxonomy" id="1353890"/>
    <lineage>
        <taxon>Bacteria</taxon>
        <taxon>Pseudomonadati</taxon>
        <taxon>Pseudomonadota</taxon>
        <taxon>Betaproteobacteria</taxon>
        <taxon>Burkholderiales</taxon>
        <taxon>Alcaligenaceae</taxon>
        <taxon>Achromobacter</taxon>
    </lineage>
</organism>
<dbReference type="AlphaFoldDB" id="A0A6S6Z8Y6"/>
<feature type="domain" description="Phosphoribosyl-dephospho-CoA transferase MdcG C-terminal" evidence="3">
    <location>
        <begin position="97"/>
        <end position="216"/>
    </location>
</feature>
<dbReference type="Pfam" id="PF10620">
    <property type="entry name" value="MdcG"/>
    <property type="match status" value="1"/>
</dbReference>
<dbReference type="Proteomes" id="UP000494269">
    <property type="component" value="Unassembled WGS sequence"/>
</dbReference>
<gene>
    <name evidence="5" type="primary">mdcG</name>
    <name evidence="5" type="ORF">LMG3441_00819</name>
</gene>
<protein>
    <submittedName>
        <fullName evidence="5">Phosphoribosyl-dephospho-CoA transferase</fullName>
        <ecNumber evidence="5">2.7.7.66</ecNumber>
    </submittedName>
</protein>
<evidence type="ECO:0000313" key="6">
    <source>
        <dbReference type="Proteomes" id="UP000494269"/>
    </source>
</evidence>
<dbReference type="InterPro" id="IPR049180">
    <property type="entry name" value="MdcG_C"/>
</dbReference>
<evidence type="ECO:0000256" key="1">
    <source>
        <dbReference type="ARBA" id="ARBA00022679"/>
    </source>
</evidence>
<dbReference type="InterPro" id="IPR017557">
    <property type="entry name" value="Holo-ACP_synthase"/>
</dbReference>
<dbReference type="GO" id="GO:0016779">
    <property type="term" value="F:nucleotidyltransferase activity"/>
    <property type="evidence" value="ECO:0007669"/>
    <property type="project" value="UniProtKB-KW"/>
</dbReference>
<sequence length="231" mass="25786">MTRASPPYPRHSLVWVRPDAWRAVMASRPDLAALPRVEHWALQDYPLIVRRYGHEDAQATDDRVPLGLPLPPADGKQRLFLSMSRADIVTHGPCPLLQDVLYVAPAAWLPSLRRVLHCAQAHAVEVRVFGSLAWQHLTGLPYLSPHSDIDLLWRLTANSKQIRQWLDELAMLDAAAPMRLDGELLRADGAGVNWRELQGGAATVLLKATHEARLLTPMEFFRTGHDCAAIA</sequence>
<dbReference type="EMBL" id="CADIJQ010000001">
    <property type="protein sequence ID" value="CAB3666110.1"/>
    <property type="molecule type" value="Genomic_DNA"/>
</dbReference>
<dbReference type="Pfam" id="PF20866">
    <property type="entry name" value="MdcG_N"/>
    <property type="match status" value="1"/>
</dbReference>
<evidence type="ECO:0000256" key="2">
    <source>
        <dbReference type="ARBA" id="ARBA00022695"/>
    </source>
</evidence>
<evidence type="ECO:0000259" key="3">
    <source>
        <dbReference type="Pfam" id="PF10620"/>
    </source>
</evidence>
<evidence type="ECO:0000259" key="4">
    <source>
        <dbReference type="Pfam" id="PF20866"/>
    </source>
</evidence>
<dbReference type="NCBIfam" id="TIGR03135">
    <property type="entry name" value="malonate_mdcG"/>
    <property type="match status" value="1"/>
</dbReference>
<reference evidence="5 6" key="1">
    <citation type="submission" date="2020-04" db="EMBL/GenBank/DDBJ databases">
        <authorList>
            <person name="De Canck E."/>
        </authorList>
    </citation>
    <scope>NUCLEOTIDE SEQUENCE [LARGE SCALE GENOMIC DNA]</scope>
    <source>
        <strain evidence="5 6">LMG 3441</strain>
    </source>
</reference>
<feature type="domain" description="Phosphoribosyl-dephospho-CoA transferase MdcG N-terminal" evidence="4">
    <location>
        <begin position="10"/>
        <end position="91"/>
    </location>
</feature>